<evidence type="ECO:0000256" key="1">
    <source>
        <dbReference type="SAM" id="MobiDB-lite"/>
    </source>
</evidence>
<protein>
    <recommendedName>
        <fullName evidence="4">CCHC-type domain-containing protein</fullName>
    </recommendedName>
</protein>
<reference evidence="2" key="1">
    <citation type="submission" date="2024-10" db="EMBL/GenBank/DDBJ databases">
        <authorList>
            <person name="Ryan C."/>
        </authorList>
    </citation>
    <scope>NUCLEOTIDE SEQUENCE [LARGE SCALE GENOMIC DNA]</scope>
</reference>
<dbReference type="AlphaFoldDB" id="A0ABC9C8A2"/>
<evidence type="ECO:0000313" key="2">
    <source>
        <dbReference type="EMBL" id="CAL5015366.1"/>
    </source>
</evidence>
<accession>A0ABC9C8A2</accession>
<proteinExistence type="predicted"/>
<name>A0ABC9C8A2_9POAL</name>
<evidence type="ECO:0008006" key="4">
    <source>
        <dbReference type="Google" id="ProtNLM"/>
    </source>
</evidence>
<organism evidence="2 3">
    <name type="scientific">Urochloa decumbens</name>
    <dbReference type="NCBI Taxonomy" id="240449"/>
    <lineage>
        <taxon>Eukaryota</taxon>
        <taxon>Viridiplantae</taxon>
        <taxon>Streptophyta</taxon>
        <taxon>Embryophyta</taxon>
        <taxon>Tracheophyta</taxon>
        <taxon>Spermatophyta</taxon>
        <taxon>Magnoliopsida</taxon>
        <taxon>Liliopsida</taxon>
        <taxon>Poales</taxon>
        <taxon>Poaceae</taxon>
        <taxon>PACMAD clade</taxon>
        <taxon>Panicoideae</taxon>
        <taxon>Panicodae</taxon>
        <taxon>Paniceae</taxon>
        <taxon>Melinidinae</taxon>
        <taxon>Urochloa</taxon>
    </lineage>
</organism>
<gene>
    <name evidence="2" type="ORF">URODEC1_LOCUS72532</name>
</gene>
<feature type="compositionally biased region" description="Basic residues" evidence="1">
    <location>
        <begin position="8"/>
        <end position="22"/>
    </location>
</feature>
<dbReference type="Proteomes" id="UP001497457">
    <property type="component" value="Chromosome 29rd"/>
</dbReference>
<sequence length="133" mass="14167">MGYTIKKPILRRKPGRPRKSRFKAADEPGSSKQRRCPECHELGHTTKKCQGGLTAKQKRSRLSSDASEEGSNDPTAANASSTRRGGRGRGRAPRSSPTDSSNAGTSQVGEGPPSGRGRGRGRGVSRTAAYFNV</sequence>
<feature type="region of interest" description="Disordered" evidence="1">
    <location>
        <begin position="1"/>
        <end position="133"/>
    </location>
</feature>
<evidence type="ECO:0000313" key="3">
    <source>
        <dbReference type="Proteomes" id="UP001497457"/>
    </source>
</evidence>
<keyword evidence="3" id="KW-1185">Reference proteome</keyword>
<feature type="compositionally biased region" description="Basic and acidic residues" evidence="1">
    <location>
        <begin position="35"/>
        <end position="44"/>
    </location>
</feature>
<dbReference type="EMBL" id="OZ075139">
    <property type="protein sequence ID" value="CAL5015366.1"/>
    <property type="molecule type" value="Genomic_DNA"/>
</dbReference>